<dbReference type="Proteomes" id="UP000314294">
    <property type="component" value="Unassembled WGS sequence"/>
</dbReference>
<feature type="region of interest" description="Disordered" evidence="1">
    <location>
        <begin position="39"/>
        <end position="73"/>
    </location>
</feature>
<accession>A0A4Z2IIB4</accession>
<gene>
    <name evidence="2" type="ORF">EYF80_012321</name>
</gene>
<organism evidence="2 3">
    <name type="scientific">Liparis tanakae</name>
    <name type="common">Tanaka's snailfish</name>
    <dbReference type="NCBI Taxonomy" id="230148"/>
    <lineage>
        <taxon>Eukaryota</taxon>
        <taxon>Metazoa</taxon>
        <taxon>Chordata</taxon>
        <taxon>Craniata</taxon>
        <taxon>Vertebrata</taxon>
        <taxon>Euteleostomi</taxon>
        <taxon>Actinopterygii</taxon>
        <taxon>Neopterygii</taxon>
        <taxon>Teleostei</taxon>
        <taxon>Neoteleostei</taxon>
        <taxon>Acanthomorphata</taxon>
        <taxon>Eupercaria</taxon>
        <taxon>Perciformes</taxon>
        <taxon>Cottioidei</taxon>
        <taxon>Cottales</taxon>
        <taxon>Liparidae</taxon>
        <taxon>Liparis</taxon>
    </lineage>
</organism>
<evidence type="ECO:0000313" key="2">
    <source>
        <dbReference type="EMBL" id="TNN77507.1"/>
    </source>
</evidence>
<proteinExistence type="predicted"/>
<name>A0A4Z2IIB4_9TELE</name>
<keyword evidence="3" id="KW-1185">Reference proteome</keyword>
<dbReference type="AlphaFoldDB" id="A0A4Z2IIB4"/>
<dbReference type="EMBL" id="SRLO01000082">
    <property type="protein sequence ID" value="TNN77507.1"/>
    <property type="molecule type" value="Genomic_DNA"/>
</dbReference>
<sequence length="73" mass="7973">MQALYAKGPRLVCVLARSQDEGGGGQREERKQSYEGTLTGCGRRIGEKDSPHIRGAAELRRRPRTPPAAARPT</sequence>
<evidence type="ECO:0000313" key="3">
    <source>
        <dbReference type="Proteomes" id="UP000314294"/>
    </source>
</evidence>
<feature type="compositionally biased region" description="Basic and acidic residues" evidence="1">
    <location>
        <begin position="44"/>
        <end position="60"/>
    </location>
</feature>
<evidence type="ECO:0000256" key="1">
    <source>
        <dbReference type="SAM" id="MobiDB-lite"/>
    </source>
</evidence>
<protein>
    <submittedName>
        <fullName evidence="2">Uncharacterized protein</fullName>
    </submittedName>
</protein>
<reference evidence="2 3" key="1">
    <citation type="submission" date="2019-03" db="EMBL/GenBank/DDBJ databases">
        <title>First draft genome of Liparis tanakae, snailfish: a comprehensive survey of snailfish specific genes.</title>
        <authorList>
            <person name="Kim W."/>
            <person name="Song I."/>
            <person name="Jeong J.-H."/>
            <person name="Kim D."/>
            <person name="Kim S."/>
            <person name="Ryu S."/>
            <person name="Song J.Y."/>
            <person name="Lee S.K."/>
        </authorList>
    </citation>
    <scope>NUCLEOTIDE SEQUENCE [LARGE SCALE GENOMIC DNA]</scope>
    <source>
        <tissue evidence="2">Muscle</tissue>
    </source>
</reference>
<comment type="caution">
    <text evidence="2">The sequence shown here is derived from an EMBL/GenBank/DDBJ whole genome shotgun (WGS) entry which is preliminary data.</text>
</comment>